<feature type="binding site" evidence="8">
    <location>
        <begin position="109"/>
        <end position="111"/>
    </location>
    <ligand>
        <name>GTP</name>
        <dbReference type="ChEBI" id="CHEBI:37565"/>
    </ligand>
</feature>
<evidence type="ECO:0000259" key="13">
    <source>
        <dbReference type="SMART" id="SM00865"/>
    </source>
</evidence>
<dbReference type="PRINTS" id="PR00423">
    <property type="entry name" value="CELLDVISFTSZ"/>
</dbReference>
<keyword evidence="7 8" id="KW-0131">Cell cycle</keyword>
<proteinExistence type="inferred from homology"/>
<evidence type="ECO:0000256" key="11">
    <source>
        <dbReference type="SAM" id="MobiDB-lite"/>
    </source>
</evidence>
<dbReference type="PANTHER" id="PTHR30314:SF3">
    <property type="entry name" value="MITOCHONDRIAL DIVISION PROTEIN FSZA"/>
    <property type="match status" value="1"/>
</dbReference>
<evidence type="ECO:0000256" key="1">
    <source>
        <dbReference type="ARBA" id="ARBA00009690"/>
    </source>
</evidence>
<dbReference type="SUPFAM" id="SSF52490">
    <property type="entry name" value="Tubulin nucleotide-binding domain-like"/>
    <property type="match status" value="1"/>
</dbReference>
<feature type="domain" description="Tubulin/FtsZ GTPase" evidence="12">
    <location>
        <begin position="14"/>
        <end position="206"/>
    </location>
</feature>
<evidence type="ECO:0000256" key="9">
    <source>
        <dbReference type="NCBIfam" id="TIGR00065"/>
    </source>
</evidence>
<dbReference type="InterPro" id="IPR018316">
    <property type="entry name" value="Tubulin/FtsZ_2-layer-sand-dom"/>
</dbReference>
<dbReference type="SMART" id="SM00864">
    <property type="entry name" value="Tubulin"/>
    <property type="match status" value="1"/>
</dbReference>
<dbReference type="InterPro" id="IPR037103">
    <property type="entry name" value="Tubulin/FtsZ-like_C"/>
</dbReference>
<dbReference type="GO" id="GO:0032153">
    <property type="term" value="C:cell division site"/>
    <property type="evidence" value="ECO:0007669"/>
    <property type="project" value="UniProtKB-UniRule"/>
</dbReference>
<dbReference type="HAMAP" id="MF_00909">
    <property type="entry name" value="FtsZ"/>
    <property type="match status" value="1"/>
</dbReference>
<dbReference type="GO" id="GO:0003924">
    <property type="term" value="F:GTPase activity"/>
    <property type="evidence" value="ECO:0007669"/>
    <property type="project" value="UniProtKB-UniRule"/>
</dbReference>
<dbReference type="GO" id="GO:0043093">
    <property type="term" value="P:FtsZ-dependent cytokinesis"/>
    <property type="evidence" value="ECO:0007669"/>
    <property type="project" value="UniProtKB-UniRule"/>
</dbReference>
<dbReference type="Gene3D" id="3.40.50.1440">
    <property type="entry name" value="Tubulin/FtsZ, GTPase domain"/>
    <property type="match status" value="1"/>
</dbReference>
<comment type="function">
    <text evidence="8 10">Essential cell division protein that forms a contractile ring structure (Z ring) at the future cell division site. The regulation of the ring assembly controls the timing and the location of cell division. One of the functions of the FtsZ ring is to recruit other cell division proteins to the septum to produce a new cell wall between the dividing cells. Binds GTP and shows GTPase activity.</text>
</comment>
<keyword evidence="3 8" id="KW-0132">Cell division</keyword>
<feature type="compositionally biased region" description="Low complexity" evidence="11">
    <location>
        <begin position="352"/>
        <end position="366"/>
    </location>
</feature>
<dbReference type="InterPro" id="IPR036525">
    <property type="entry name" value="Tubulin/FtsZ_GTPase_sf"/>
</dbReference>
<evidence type="ECO:0000256" key="4">
    <source>
        <dbReference type="ARBA" id="ARBA00022741"/>
    </source>
</evidence>
<dbReference type="SMART" id="SM00865">
    <property type="entry name" value="Tubulin_C"/>
    <property type="match status" value="1"/>
</dbReference>
<sequence length="393" mass="40865">MFELVDNAPSSSAVIKVVGVGGGGGNAVNHMVESNIEGVEFICANTDAQALKRVSAKTVLQLGGEITKGLGAGANPEVGRQAALEDRERIAELLNGADMVFITAGMGGGTGTGGAPVVAQVAKELGILTVAVVTRPFPFEGPKRMRAAEEGMKELSEHVDSLITIPNEKLLSVLGKNATLLTAFSAANDVLLGAVQGIAELITSPGIINVDFADVRTVMSEMGMAMMGTGGATGENRAREAAEKAIRSPLLEDIDLHGARGILVNITAGPDLSIGEFNDVGATVQEFASQEATIVVGTSIDMEMSDELRVTVVAAGLDGSKSKAAAREPARRSAADTSSSDYRKLQQPTVMRQQAAARAEAPEAAPKPCPEKRRSADADDYLDIPAFLRRQAD</sequence>
<organism evidence="14 15">
    <name type="scientific">Vreelandella aquamarina</name>
    <dbReference type="NCBI Taxonomy" id="77097"/>
    <lineage>
        <taxon>Bacteria</taxon>
        <taxon>Pseudomonadati</taxon>
        <taxon>Pseudomonadota</taxon>
        <taxon>Gammaproteobacteria</taxon>
        <taxon>Oceanospirillales</taxon>
        <taxon>Halomonadaceae</taxon>
        <taxon>Vreelandella</taxon>
    </lineage>
</organism>
<dbReference type="Gene3D" id="3.30.1330.20">
    <property type="entry name" value="Tubulin/FtsZ, C-terminal domain"/>
    <property type="match status" value="1"/>
</dbReference>
<dbReference type="Pfam" id="PF00091">
    <property type="entry name" value="Tubulin"/>
    <property type="match status" value="1"/>
</dbReference>
<dbReference type="FunFam" id="3.40.50.1440:FF:000023">
    <property type="entry name" value="Cell division protein FtsZ"/>
    <property type="match status" value="1"/>
</dbReference>
<dbReference type="Proteomes" id="UP000501053">
    <property type="component" value="Chromosome"/>
</dbReference>
<dbReference type="PROSITE" id="PS01134">
    <property type="entry name" value="FTSZ_1"/>
    <property type="match status" value="1"/>
</dbReference>
<dbReference type="InterPro" id="IPR000158">
    <property type="entry name" value="Cell_div_FtsZ"/>
</dbReference>
<feature type="binding site" evidence="8">
    <location>
        <position position="140"/>
    </location>
    <ligand>
        <name>GTP</name>
        <dbReference type="ChEBI" id="CHEBI:37565"/>
    </ligand>
</feature>
<protein>
    <recommendedName>
        <fullName evidence="8 9">Cell division protein FtsZ</fullName>
    </recommendedName>
</protein>
<name>A0A6F8XAW8_9GAMM</name>
<feature type="binding site" evidence="8">
    <location>
        <begin position="22"/>
        <end position="26"/>
    </location>
    <ligand>
        <name>GTP</name>
        <dbReference type="ChEBI" id="CHEBI:37565"/>
    </ligand>
</feature>
<dbReference type="InterPro" id="IPR045061">
    <property type="entry name" value="FtsZ/CetZ"/>
</dbReference>
<keyword evidence="2 8" id="KW-0963">Cytoplasm</keyword>
<dbReference type="Pfam" id="PF12327">
    <property type="entry name" value="FtsZ_C"/>
    <property type="match status" value="1"/>
</dbReference>
<dbReference type="InterPro" id="IPR003008">
    <property type="entry name" value="Tubulin_FtsZ_GTPase"/>
</dbReference>
<dbReference type="NCBIfam" id="TIGR00065">
    <property type="entry name" value="ftsZ"/>
    <property type="match status" value="1"/>
</dbReference>
<evidence type="ECO:0000256" key="10">
    <source>
        <dbReference type="RuleBase" id="RU000631"/>
    </source>
</evidence>
<feature type="binding site" evidence="8">
    <location>
        <position position="188"/>
    </location>
    <ligand>
        <name>GTP</name>
        <dbReference type="ChEBI" id="CHEBI:37565"/>
    </ligand>
</feature>
<dbReference type="SUPFAM" id="SSF55307">
    <property type="entry name" value="Tubulin C-terminal domain-like"/>
    <property type="match status" value="1"/>
</dbReference>
<dbReference type="GO" id="GO:0005525">
    <property type="term" value="F:GTP binding"/>
    <property type="evidence" value="ECO:0007669"/>
    <property type="project" value="UniProtKB-UniRule"/>
</dbReference>
<evidence type="ECO:0000256" key="7">
    <source>
        <dbReference type="ARBA" id="ARBA00023306"/>
    </source>
</evidence>
<reference evidence="14 15" key="1">
    <citation type="submission" date="2020-03" db="EMBL/GenBank/DDBJ databases">
        <title>Complete Genome Sequence of Halomonas meridiana strain Eplume2, isolated from hydrothermal-plume in the north east Pacific Ocean.</title>
        <authorList>
            <person name="Kurihara Y."/>
            <person name="Kawai S."/>
            <person name="Sakai A."/>
            <person name="Galipon J."/>
            <person name="Arakawa K."/>
        </authorList>
    </citation>
    <scope>NUCLEOTIDE SEQUENCE [LARGE SCALE GENOMIC DNA]</scope>
    <source>
        <strain evidence="14 15">Eplume2</strain>
    </source>
</reference>
<keyword evidence="6 8" id="KW-0717">Septation</keyword>
<evidence type="ECO:0000313" key="15">
    <source>
        <dbReference type="Proteomes" id="UP000501053"/>
    </source>
</evidence>
<gene>
    <name evidence="8 14" type="primary">ftsZ</name>
    <name evidence="14" type="ORF">HMEPL2_08640</name>
</gene>
<evidence type="ECO:0000256" key="6">
    <source>
        <dbReference type="ARBA" id="ARBA00023210"/>
    </source>
</evidence>
<dbReference type="GO" id="GO:0005737">
    <property type="term" value="C:cytoplasm"/>
    <property type="evidence" value="ECO:0007669"/>
    <property type="project" value="UniProtKB-SubCell"/>
</dbReference>
<dbReference type="CDD" id="cd02201">
    <property type="entry name" value="FtsZ_type1"/>
    <property type="match status" value="1"/>
</dbReference>
<dbReference type="PANTHER" id="PTHR30314">
    <property type="entry name" value="CELL DIVISION PROTEIN FTSZ-RELATED"/>
    <property type="match status" value="1"/>
</dbReference>
<feature type="binding site" evidence="8">
    <location>
        <position position="144"/>
    </location>
    <ligand>
        <name>GTP</name>
        <dbReference type="ChEBI" id="CHEBI:37565"/>
    </ligand>
</feature>
<keyword evidence="5 8" id="KW-0342">GTP-binding</keyword>
<evidence type="ECO:0000259" key="12">
    <source>
        <dbReference type="SMART" id="SM00864"/>
    </source>
</evidence>
<comment type="subunit">
    <text evidence="8">Homodimer. Polymerizes to form a dynamic ring structure in a strictly GTP-dependent manner. Interacts directly with several other division proteins.</text>
</comment>
<dbReference type="InterPro" id="IPR024757">
    <property type="entry name" value="FtsZ_C"/>
</dbReference>
<comment type="subcellular location">
    <subcellularLocation>
        <location evidence="8">Cytoplasm</location>
    </subcellularLocation>
    <text evidence="8">Assembles at midcell at the inner surface of the cytoplasmic membrane.</text>
</comment>
<evidence type="ECO:0000313" key="14">
    <source>
        <dbReference type="EMBL" id="BCB70513.1"/>
    </source>
</evidence>
<feature type="region of interest" description="Disordered" evidence="11">
    <location>
        <begin position="320"/>
        <end position="393"/>
    </location>
</feature>
<keyword evidence="15" id="KW-1185">Reference proteome</keyword>
<feature type="compositionally biased region" description="Basic and acidic residues" evidence="11">
    <location>
        <begin position="325"/>
        <end position="334"/>
    </location>
</feature>
<dbReference type="EMBL" id="AP022869">
    <property type="protein sequence ID" value="BCB70513.1"/>
    <property type="molecule type" value="Genomic_DNA"/>
</dbReference>
<keyword evidence="4 8" id="KW-0547">Nucleotide-binding</keyword>
<dbReference type="PROSITE" id="PS01135">
    <property type="entry name" value="FTSZ_2"/>
    <property type="match status" value="1"/>
</dbReference>
<dbReference type="RefSeq" id="WP_172514587.1">
    <property type="nucleotide sequence ID" value="NZ_AP022869.1"/>
</dbReference>
<evidence type="ECO:0000256" key="5">
    <source>
        <dbReference type="ARBA" id="ARBA00023134"/>
    </source>
</evidence>
<dbReference type="InterPro" id="IPR020805">
    <property type="entry name" value="Cell_div_FtsZ_CS"/>
</dbReference>
<evidence type="ECO:0000256" key="3">
    <source>
        <dbReference type="ARBA" id="ARBA00022618"/>
    </source>
</evidence>
<dbReference type="GO" id="GO:0051258">
    <property type="term" value="P:protein polymerization"/>
    <property type="evidence" value="ECO:0007669"/>
    <property type="project" value="UniProtKB-UniRule"/>
</dbReference>
<feature type="domain" description="Tubulin/FtsZ 2-layer sandwich" evidence="13">
    <location>
        <begin position="208"/>
        <end position="326"/>
    </location>
</feature>
<accession>A0A6F8XAW8</accession>
<dbReference type="AlphaFoldDB" id="A0A6F8XAW8"/>
<comment type="similarity">
    <text evidence="1 8 10">Belongs to the FtsZ family.</text>
</comment>
<evidence type="ECO:0000256" key="8">
    <source>
        <dbReference type="HAMAP-Rule" id="MF_00909"/>
    </source>
</evidence>
<evidence type="ECO:0000256" key="2">
    <source>
        <dbReference type="ARBA" id="ARBA00022490"/>
    </source>
</evidence>
<dbReference type="GO" id="GO:0000917">
    <property type="term" value="P:division septum assembly"/>
    <property type="evidence" value="ECO:0007669"/>
    <property type="project" value="UniProtKB-KW"/>
</dbReference>
<dbReference type="InterPro" id="IPR008280">
    <property type="entry name" value="Tub_FtsZ_C"/>
</dbReference>